<dbReference type="PANTHER" id="PTHR24020:SF20">
    <property type="entry name" value="PH DOMAIN-CONTAINING PROTEIN"/>
    <property type="match status" value="1"/>
</dbReference>
<protein>
    <submittedName>
        <fullName evidence="4">Uncharacterized protein</fullName>
    </submittedName>
</protein>
<organism evidence="4 5">
    <name type="scientific">Batillaria attramentaria</name>
    <dbReference type="NCBI Taxonomy" id="370345"/>
    <lineage>
        <taxon>Eukaryota</taxon>
        <taxon>Metazoa</taxon>
        <taxon>Spiralia</taxon>
        <taxon>Lophotrochozoa</taxon>
        <taxon>Mollusca</taxon>
        <taxon>Gastropoda</taxon>
        <taxon>Caenogastropoda</taxon>
        <taxon>Sorbeoconcha</taxon>
        <taxon>Cerithioidea</taxon>
        <taxon>Batillariidae</taxon>
        <taxon>Batillaria</taxon>
    </lineage>
</organism>
<proteinExistence type="predicted"/>
<keyword evidence="1" id="KW-0732">Signal</keyword>
<accession>A0ABD0M6F6</accession>
<evidence type="ECO:0000313" key="4">
    <source>
        <dbReference type="EMBL" id="KAK7507236.1"/>
    </source>
</evidence>
<sequence>MRAKGVCTVLVLILAFLQKCRAQLVRCDMPADVVFLLDASASIKAHEWEQEKEFVGILINSLAVEPHAINVGIIVYSTEIGQVVDLQPFKSRLQLQGELPKLIQTSQTPSARAQWTGREMCSGRVRPVDPASFVTAMKCTDTALAIARMREMMQNQGRLNATHIAVVITDGRSDNVTSTIQQAIYARQLDKITMIALGVGNETFVEELSEIAKSDLFPQQKRLFQVTDFAQLQGVVNELRNLICEAISCQRAAEVVFLLDGSHSIKQEDWSRNRLFISTLINSLEVDISAIHVGIIVYSSNIGDTISLDPFLSKTQLLSRVGALNQPPLGRTNTALGLQTLRAMFRNYGRPDVPRIGIVITDGKSTGVSYLQTMEEARLAKTQDGIVMFVVGVGEDTMQVELEAMATSRATLFNVMDFSALINIAEALRNRICSAIVSTPTPSITSTTPTTPGIPALCRECLEEGGVGYNAHPSDCTKYVTCYPEDGGGYQAVIKDCPFGLYWSSDAVSCVDAVYVTCPNDPCQGQPEGRGHTKGTSRCGEYWTCRRGRSVPHCCPAGHRYSSFMGCVRDSSCPADSCSLQWTLAASDACPYRPNPADAFSFLEVVPGKGHVTHPCRPGTAYEHKQCACVYSPSSMGCDSSLHYLFDGTFDDQSHYRHPARVERVLLRPSGTAYFNGTGRIEVNTLPADHFSDNFEVRVRYRLQPGTPPEFQWNDHYQWGFQDWYSTHDTRLNMTFTGGQPMNMPDPDQQKVTLEQLTILSNGTVIHPDAGGQTGGGWPGSGMSGSFVTKVFLGGMGNVTETAVSGGVVYVPNNKGHILVLNPATTPGTNGRWQVVAKDGTVVKSGAGEVPTTVTKQFNFQLRPQPVTSWFIIHTPTGGILKNGTGTIPESIRNLYSGLGSQGKILTVGRIGDETIEWTISDSDGSGSSTGKGQVPAALQQRLNVGDLLSPAGGSVRRWAILSSSGQILDSGTGDIPVDILNKHKKMRTGLVLRHGTSNWRLGRIDGTPVVEGVGTLPESMTSFIKGSLVLPTIVQTSTWTVVLPNGTRVSGEGQVPDHIQALFEKAGGTSGTSDQSQKQARWYVTDGTGTVLESGFGSVPRGTMDKYRTTTSSKLTVLNPQRTWEIRDKDGKVVARGKGEPPAEVFKVVQNQQSPGGGSTRNVNPTITSGANYPGYNFNPGTPQTSLNRRPGQPIGPIDRTQRRWTVTLPDGTQRSGEGEIPADIQALLNAPGGVNGGQTRRRWTVTLPDGSQRSGEGEVPADVQALLNAQGGSTKVQQTQRRWTVTLPDGSQKSGMGEVPADIQALLNAQRNSGGVQRRWTVTMPDGSTRSGVGEVPANIQALLNAQESSGGVQTQRRWTVTMPDGSTRSGVGEVPANIQALLDAQRSSGGVQTQRRWTVTMPDGSTRSGTGDVPANLQALLNAQTSGGVKTERRWTVTMPDGSVRSGVGEPPANIKALLSGAQGQTASGGVRRGWTVNMPDGAQTSGQGPIPRDVNVLLDRFRAEGNAGTSGRIRRAAAGKYQDLLGNCGTIGTQTPSFLLQATDGHVRLTLRTTGSRQGTSLTLPTTPGMNDVKFVYNGNTLKGISNGVQKTVSLKGRLLPVEASLTVGQCSAGSNSFRGEIDEVSSATNNPTK</sequence>
<gene>
    <name evidence="4" type="ORF">BaRGS_00001171</name>
</gene>
<comment type="caution">
    <text evidence="4">The sequence shown here is derived from an EMBL/GenBank/DDBJ whole genome shotgun (WGS) entry which is preliminary data.</text>
</comment>
<dbReference type="CDD" id="cd00198">
    <property type="entry name" value="vWFA"/>
    <property type="match status" value="1"/>
</dbReference>
<name>A0ABD0M6F6_9CAEN</name>
<evidence type="ECO:0000259" key="3">
    <source>
        <dbReference type="PROSITE" id="PS50940"/>
    </source>
</evidence>
<dbReference type="Pfam" id="PF00092">
    <property type="entry name" value="VWA"/>
    <property type="match status" value="3"/>
</dbReference>
<dbReference type="PROSITE" id="PS50940">
    <property type="entry name" value="CHIT_BIND_II"/>
    <property type="match status" value="1"/>
</dbReference>
<dbReference type="Proteomes" id="UP001519460">
    <property type="component" value="Unassembled WGS sequence"/>
</dbReference>
<dbReference type="InterPro" id="IPR036508">
    <property type="entry name" value="Chitin-bd_dom_sf"/>
</dbReference>
<evidence type="ECO:0000259" key="2">
    <source>
        <dbReference type="PROSITE" id="PS50234"/>
    </source>
</evidence>
<feature type="domain" description="Chitin-binding type-2" evidence="3">
    <location>
        <begin position="458"/>
        <end position="520"/>
    </location>
</feature>
<feature type="domain" description="VWFA" evidence="2">
    <location>
        <begin position="32"/>
        <end position="239"/>
    </location>
</feature>
<dbReference type="Pfam" id="PF01607">
    <property type="entry name" value="CBM_14"/>
    <property type="match status" value="1"/>
</dbReference>
<dbReference type="CDD" id="cd01450">
    <property type="entry name" value="vWFA_subfamily_ECM"/>
    <property type="match status" value="1"/>
</dbReference>
<evidence type="ECO:0000313" key="5">
    <source>
        <dbReference type="Proteomes" id="UP001519460"/>
    </source>
</evidence>
<dbReference type="PANTHER" id="PTHR24020">
    <property type="entry name" value="COLLAGEN ALPHA"/>
    <property type="match status" value="1"/>
</dbReference>
<dbReference type="PRINTS" id="PR00453">
    <property type="entry name" value="VWFADOMAIN"/>
</dbReference>
<dbReference type="Gene3D" id="3.40.50.410">
    <property type="entry name" value="von Willebrand factor, type A domain"/>
    <property type="match status" value="2"/>
</dbReference>
<dbReference type="SMART" id="SM00327">
    <property type="entry name" value="VWA"/>
    <property type="match status" value="2"/>
</dbReference>
<dbReference type="InterPro" id="IPR050525">
    <property type="entry name" value="ECM_Assembly_Org"/>
</dbReference>
<feature type="domain" description="VWFA" evidence="2">
    <location>
        <begin position="254"/>
        <end position="432"/>
    </location>
</feature>
<reference evidence="4 5" key="1">
    <citation type="journal article" date="2023" name="Sci. Data">
        <title>Genome assembly of the Korean intertidal mud-creeper Batillaria attramentaria.</title>
        <authorList>
            <person name="Patra A.K."/>
            <person name="Ho P.T."/>
            <person name="Jun S."/>
            <person name="Lee S.J."/>
            <person name="Kim Y."/>
            <person name="Won Y.J."/>
        </authorList>
    </citation>
    <scope>NUCLEOTIDE SEQUENCE [LARGE SCALE GENOMIC DNA]</scope>
    <source>
        <strain evidence="4">Wonlab-2016</strain>
    </source>
</reference>
<dbReference type="InterPro" id="IPR002035">
    <property type="entry name" value="VWF_A"/>
</dbReference>
<feature type="signal peptide" evidence="1">
    <location>
        <begin position="1"/>
        <end position="22"/>
    </location>
</feature>
<dbReference type="InterPro" id="IPR036465">
    <property type="entry name" value="vWFA_dom_sf"/>
</dbReference>
<dbReference type="InterPro" id="IPR002557">
    <property type="entry name" value="Chitin-bd_dom"/>
</dbReference>
<evidence type="ECO:0000256" key="1">
    <source>
        <dbReference type="SAM" id="SignalP"/>
    </source>
</evidence>
<dbReference type="Gene3D" id="2.170.140.10">
    <property type="entry name" value="Chitin binding domain"/>
    <property type="match status" value="1"/>
</dbReference>
<keyword evidence="5" id="KW-1185">Reference proteome</keyword>
<dbReference type="SUPFAM" id="SSF53300">
    <property type="entry name" value="vWA-like"/>
    <property type="match status" value="2"/>
</dbReference>
<feature type="chain" id="PRO_5044768996" evidence="1">
    <location>
        <begin position="23"/>
        <end position="1638"/>
    </location>
</feature>
<dbReference type="SMART" id="SM00494">
    <property type="entry name" value="ChtBD2"/>
    <property type="match status" value="2"/>
</dbReference>
<dbReference type="PROSITE" id="PS50234">
    <property type="entry name" value="VWFA"/>
    <property type="match status" value="2"/>
</dbReference>
<dbReference type="SUPFAM" id="SSF57625">
    <property type="entry name" value="Invertebrate chitin-binding proteins"/>
    <property type="match status" value="1"/>
</dbReference>
<dbReference type="EMBL" id="JACVVK020000004">
    <property type="protein sequence ID" value="KAK7507236.1"/>
    <property type="molecule type" value="Genomic_DNA"/>
</dbReference>